<dbReference type="GO" id="GO:0016787">
    <property type="term" value="F:hydrolase activity"/>
    <property type="evidence" value="ECO:0007669"/>
    <property type="project" value="UniProtKB-KW"/>
</dbReference>
<dbReference type="InterPro" id="IPR020084">
    <property type="entry name" value="NUDIX_hydrolase_CS"/>
</dbReference>
<feature type="domain" description="Nudix hydrolase" evidence="3">
    <location>
        <begin position="6"/>
        <end position="143"/>
    </location>
</feature>
<dbReference type="Pfam" id="PF00293">
    <property type="entry name" value="NUDIX"/>
    <property type="match status" value="1"/>
</dbReference>
<dbReference type="InterPro" id="IPR000086">
    <property type="entry name" value="NUDIX_hydrolase_dom"/>
</dbReference>
<dbReference type="Proteomes" id="UP000010296">
    <property type="component" value="Unassembled WGS sequence"/>
</dbReference>
<name>E6LDN0_ENTI1</name>
<accession>E6LDN0</accession>
<dbReference type="eggNOG" id="COG1051">
    <property type="taxonomic scope" value="Bacteria"/>
</dbReference>
<evidence type="ECO:0000313" key="4">
    <source>
        <dbReference type="EMBL" id="EFU74698.1"/>
    </source>
</evidence>
<evidence type="ECO:0000313" key="5">
    <source>
        <dbReference type="Proteomes" id="UP000010296"/>
    </source>
</evidence>
<evidence type="ECO:0000259" key="3">
    <source>
        <dbReference type="PROSITE" id="PS51462"/>
    </source>
</evidence>
<proteinExistence type="inferred from homology"/>
<dbReference type="EMBL" id="AEPV01000017">
    <property type="protein sequence ID" value="EFU74698.1"/>
    <property type="molecule type" value="Genomic_DNA"/>
</dbReference>
<dbReference type="InterPro" id="IPR015797">
    <property type="entry name" value="NUDIX_hydrolase-like_dom_sf"/>
</dbReference>
<comment type="similarity">
    <text evidence="1">Belongs to the Nudix hydrolase family.</text>
</comment>
<dbReference type="PANTHER" id="PTHR43736:SF1">
    <property type="entry name" value="DIHYDRONEOPTERIN TRIPHOSPHATE DIPHOSPHATASE"/>
    <property type="match status" value="1"/>
</dbReference>
<evidence type="ECO:0000256" key="1">
    <source>
        <dbReference type="ARBA" id="ARBA00005582"/>
    </source>
</evidence>
<reference evidence="4 5" key="1">
    <citation type="submission" date="2010-12" db="EMBL/GenBank/DDBJ databases">
        <authorList>
            <person name="Muzny D."/>
            <person name="Qin X."/>
            <person name="Deng J."/>
            <person name="Jiang H."/>
            <person name="Liu Y."/>
            <person name="Qu J."/>
            <person name="Song X.-Z."/>
            <person name="Zhang L."/>
            <person name="Thornton R."/>
            <person name="Coyle M."/>
            <person name="Francisco L."/>
            <person name="Jackson L."/>
            <person name="Javaid M."/>
            <person name="Korchina V."/>
            <person name="Kovar C."/>
            <person name="Mata R."/>
            <person name="Mathew T."/>
            <person name="Ngo R."/>
            <person name="Nguyen L."/>
            <person name="Nguyen N."/>
            <person name="Okwuonu G."/>
            <person name="Ongeri F."/>
            <person name="Pham C."/>
            <person name="Simmons D."/>
            <person name="Wilczek-Boney K."/>
            <person name="Hale W."/>
            <person name="Jakkamsetti A."/>
            <person name="Pham P."/>
            <person name="Ruth R."/>
            <person name="San Lucas F."/>
            <person name="Warren J."/>
            <person name="Zhang J."/>
            <person name="Zhao Z."/>
            <person name="Zhou C."/>
            <person name="Zhu D."/>
            <person name="Lee S."/>
            <person name="Bess C."/>
            <person name="Blankenburg K."/>
            <person name="Forbes L."/>
            <person name="Fu Q."/>
            <person name="Gubbala S."/>
            <person name="Hirani K."/>
            <person name="Jayaseelan J.C."/>
            <person name="Lara F."/>
            <person name="Munidasa M."/>
            <person name="Palculict T."/>
            <person name="Patil S."/>
            <person name="Pu L.-L."/>
            <person name="Saada N."/>
            <person name="Tang L."/>
            <person name="Weissenberger G."/>
            <person name="Zhu Y."/>
            <person name="Hemphill L."/>
            <person name="Shang Y."/>
            <person name="Youmans B."/>
            <person name="Ayvaz T."/>
            <person name="Ross M."/>
            <person name="Santibanez J."/>
            <person name="Aqrawi P."/>
            <person name="Gross S."/>
            <person name="Joshi V."/>
            <person name="Fowler G."/>
            <person name="Nazareth L."/>
            <person name="Reid J."/>
            <person name="Worley K."/>
            <person name="Petrosino J."/>
            <person name="Highlander S."/>
            <person name="Gibbs R."/>
        </authorList>
    </citation>
    <scope>NUCLEOTIDE SEQUENCE [LARGE SCALE GENOMIC DNA]</scope>
    <source>
        <strain evidence="5">DSM 15952 / CCUG 50447 / LMG 22039 / TP 1.5</strain>
    </source>
</reference>
<comment type="caution">
    <text evidence="4">The sequence shown here is derived from an EMBL/GenBank/DDBJ whole genome shotgun (WGS) entry which is preliminary data.</text>
</comment>
<organism evidence="4 5">
    <name type="scientific">Enterococcus italicus (strain DSM 15952 / CCUG 50447 / LMG 22039 / TP 1.5)</name>
    <dbReference type="NCBI Taxonomy" id="888064"/>
    <lineage>
        <taxon>Bacteria</taxon>
        <taxon>Bacillati</taxon>
        <taxon>Bacillota</taxon>
        <taxon>Bacilli</taxon>
        <taxon>Lactobacillales</taxon>
        <taxon>Enterococcaceae</taxon>
        <taxon>Enterococcus</taxon>
    </lineage>
</organism>
<dbReference type="Gene3D" id="3.90.79.10">
    <property type="entry name" value="Nucleoside Triphosphate Pyrophosphohydrolase"/>
    <property type="match status" value="1"/>
</dbReference>
<dbReference type="SUPFAM" id="SSF55811">
    <property type="entry name" value="Nudix"/>
    <property type="match status" value="1"/>
</dbReference>
<dbReference type="CDD" id="cd04686">
    <property type="entry name" value="NUDIX_Hydrolase"/>
    <property type="match status" value="1"/>
</dbReference>
<evidence type="ECO:0000256" key="2">
    <source>
        <dbReference type="ARBA" id="ARBA00022801"/>
    </source>
</evidence>
<dbReference type="HOGENOM" id="CLU_037162_20_1_9"/>
<dbReference type="PROSITE" id="PS51462">
    <property type="entry name" value="NUDIX"/>
    <property type="match status" value="1"/>
</dbReference>
<gene>
    <name evidence="4" type="ORF">HMPREF9088_0470</name>
</gene>
<dbReference type="PROSITE" id="PS00893">
    <property type="entry name" value="NUDIX_BOX"/>
    <property type="match status" value="1"/>
</dbReference>
<dbReference type="AlphaFoldDB" id="E6LDN0"/>
<keyword evidence="5" id="KW-1185">Reference proteome</keyword>
<dbReference type="PANTHER" id="PTHR43736">
    <property type="entry name" value="ADP-RIBOSE PYROPHOSPHATASE"/>
    <property type="match status" value="1"/>
</dbReference>
<protein>
    <submittedName>
        <fullName evidence="4">Hydrolase, NUDIX family</fullName>
    </submittedName>
</protein>
<dbReference type="STRING" id="888064.HMPREF9088_0470"/>
<keyword evidence="2 4" id="KW-0378">Hydrolase</keyword>
<sequence length="160" mass="18208">MHVKFKKHFGVYGTCIKDRKLLCIQKNAGPYRGRYDLPGGSQEIGEGLTETLVREVLEETGYRVISYANPRVYDVFVKEETQLFTVHHLMALYTIELDSQQLQLPTVVSDGLNDSDAAVLVDFSRLTLENASPLVLKVKEEFLGQATMDKTTYPNWRVIH</sequence>